<sequence>MKKRIFYIISFLVIFCIEVLIALYVRDRFIRPYVGDMLVVVLVYSFVRIFLPTGIPRMPFYVFLFACFVEVLQYFHLVETLGVTNRVARIVLGSTFDWGDIACYVVGCVFIVLFERICKHS</sequence>
<keyword evidence="1" id="KW-0812">Transmembrane</keyword>
<dbReference type="EMBL" id="QSBI01000017">
    <property type="protein sequence ID" value="RGX09023.1"/>
    <property type="molecule type" value="Genomic_DNA"/>
</dbReference>
<reference evidence="2 3" key="1">
    <citation type="submission" date="2018-08" db="EMBL/GenBank/DDBJ databases">
        <title>A genome reference for cultivated species of the human gut microbiota.</title>
        <authorList>
            <person name="Zou Y."/>
            <person name="Xue W."/>
            <person name="Luo G."/>
        </authorList>
    </citation>
    <scope>NUCLEOTIDE SEQUENCE [LARGE SCALE GENOMIC DNA]</scope>
    <source>
        <strain evidence="2 3">AF04-46</strain>
    </source>
</reference>
<keyword evidence="1" id="KW-0472">Membrane</keyword>
<organism evidence="2 3">
    <name type="scientific">Bacteroides ovatus</name>
    <dbReference type="NCBI Taxonomy" id="28116"/>
    <lineage>
        <taxon>Bacteria</taxon>
        <taxon>Pseudomonadati</taxon>
        <taxon>Bacteroidota</taxon>
        <taxon>Bacteroidia</taxon>
        <taxon>Bacteroidales</taxon>
        <taxon>Bacteroidaceae</taxon>
        <taxon>Bacteroides</taxon>
    </lineage>
</organism>
<feature type="transmembrane region" description="Helical" evidence="1">
    <location>
        <begin position="96"/>
        <end position="114"/>
    </location>
</feature>
<evidence type="ECO:0000313" key="2">
    <source>
        <dbReference type="EMBL" id="RGX09023.1"/>
    </source>
</evidence>
<proteinExistence type="predicted"/>
<feature type="transmembrane region" description="Helical" evidence="1">
    <location>
        <begin position="58"/>
        <end position="76"/>
    </location>
</feature>
<evidence type="ECO:0000313" key="3">
    <source>
        <dbReference type="Proteomes" id="UP000286031"/>
    </source>
</evidence>
<dbReference type="AlphaFoldDB" id="A0A413EP64"/>
<comment type="caution">
    <text evidence="2">The sequence shown here is derived from an EMBL/GenBank/DDBJ whole genome shotgun (WGS) entry which is preliminary data.</text>
</comment>
<name>A0A413EP64_BACOV</name>
<dbReference type="Pfam" id="PF10990">
    <property type="entry name" value="DUF2809"/>
    <property type="match status" value="1"/>
</dbReference>
<dbReference type="InterPro" id="IPR021257">
    <property type="entry name" value="DUF2809"/>
</dbReference>
<keyword evidence="1" id="KW-1133">Transmembrane helix</keyword>
<dbReference type="RefSeq" id="WP_117513507.1">
    <property type="nucleotide sequence ID" value="NZ_JAQCPI010000016.1"/>
</dbReference>
<feature type="transmembrane region" description="Helical" evidence="1">
    <location>
        <begin position="30"/>
        <end position="51"/>
    </location>
</feature>
<feature type="transmembrane region" description="Helical" evidence="1">
    <location>
        <begin position="5"/>
        <end position="24"/>
    </location>
</feature>
<accession>A0A413EP64</accession>
<dbReference type="Proteomes" id="UP000286031">
    <property type="component" value="Unassembled WGS sequence"/>
</dbReference>
<gene>
    <name evidence="2" type="ORF">DWV35_13695</name>
</gene>
<evidence type="ECO:0000256" key="1">
    <source>
        <dbReference type="SAM" id="Phobius"/>
    </source>
</evidence>
<protein>
    <submittedName>
        <fullName evidence="2">DUF2809 domain-containing protein</fullName>
    </submittedName>
</protein>